<evidence type="ECO:0000313" key="3">
    <source>
        <dbReference type="Proteomes" id="UP000677228"/>
    </source>
</evidence>
<dbReference type="InterPro" id="IPR016135">
    <property type="entry name" value="UBQ-conjugating_enzyme/RWD"/>
</dbReference>
<evidence type="ECO:0000313" key="1">
    <source>
        <dbReference type="EMBL" id="CAF1624493.1"/>
    </source>
</evidence>
<proteinExistence type="predicted"/>
<protein>
    <submittedName>
        <fullName evidence="1">Uncharacterized protein</fullName>
    </submittedName>
</protein>
<name>A0A8S2G3Z5_9BILA</name>
<dbReference type="AlphaFoldDB" id="A0A8S2G3Z5"/>
<dbReference type="EMBL" id="CAJOBA010082052">
    <property type="protein sequence ID" value="CAF4446318.1"/>
    <property type="molecule type" value="Genomic_DNA"/>
</dbReference>
<comment type="caution">
    <text evidence="1">The sequence shown here is derived from an EMBL/GenBank/DDBJ whole genome shotgun (WGS) entry which is preliminary data.</text>
</comment>
<organism evidence="1 3">
    <name type="scientific">Didymodactylos carnosus</name>
    <dbReference type="NCBI Taxonomy" id="1234261"/>
    <lineage>
        <taxon>Eukaryota</taxon>
        <taxon>Metazoa</taxon>
        <taxon>Spiralia</taxon>
        <taxon>Gnathifera</taxon>
        <taxon>Rotifera</taxon>
        <taxon>Eurotatoria</taxon>
        <taxon>Bdelloidea</taxon>
        <taxon>Philodinida</taxon>
        <taxon>Philodinidae</taxon>
        <taxon>Didymodactylos</taxon>
    </lineage>
</organism>
<feature type="non-terminal residue" evidence="1">
    <location>
        <position position="1"/>
    </location>
</feature>
<evidence type="ECO:0000313" key="2">
    <source>
        <dbReference type="EMBL" id="CAF4446318.1"/>
    </source>
</evidence>
<reference evidence="1" key="1">
    <citation type="submission" date="2021-02" db="EMBL/GenBank/DDBJ databases">
        <authorList>
            <person name="Nowell W R."/>
        </authorList>
    </citation>
    <scope>NUCLEOTIDE SEQUENCE</scope>
</reference>
<dbReference type="Gene3D" id="3.10.110.10">
    <property type="entry name" value="Ubiquitin Conjugating Enzyme"/>
    <property type="match status" value="1"/>
</dbReference>
<gene>
    <name evidence="1" type="ORF">OVA965_LOCUS43378</name>
    <name evidence="2" type="ORF">TMI583_LOCUS45613</name>
</gene>
<accession>A0A8S2G3Z5</accession>
<sequence length="40" mass="4181">LGPWLAVEVPDLVQHGVIVHKERSAAPTNASGNTSNTSVQ</sequence>
<dbReference type="EMBL" id="CAJNOK010056950">
    <property type="protein sequence ID" value="CAF1624493.1"/>
    <property type="molecule type" value="Genomic_DNA"/>
</dbReference>
<dbReference type="Proteomes" id="UP000682733">
    <property type="component" value="Unassembled WGS sequence"/>
</dbReference>
<dbReference type="Proteomes" id="UP000677228">
    <property type="component" value="Unassembled WGS sequence"/>
</dbReference>